<dbReference type="Proteomes" id="UP001183619">
    <property type="component" value="Unassembled WGS sequence"/>
</dbReference>
<dbReference type="Pfam" id="PF21813">
    <property type="entry name" value="DUF6882"/>
    <property type="match status" value="1"/>
</dbReference>
<dbReference type="EMBL" id="JAVDYF010000001">
    <property type="protein sequence ID" value="MDR7355109.1"/>
    <property type="molecule type" value="Genomic_DNA"/>
</dbReference>
<organism evidence="1 2">
    <name type="scientific">Corynebacterium felinum</name>
    <dbReference type="NCBI Taxonomy" id="131318"/>
    <lineage>
        <taxon>Bacteria</taxon>
        <taxon>Bacillati</taxon>
        <taxon>Actinomycetota</taxon>
        <taxon>Actinomycetes</taxon>
        <taxon>Mycobacteriales</taxon>
        <taxon>Corynebacteriaceae</taxon>
        <taxon>Corynebacterium</taxon>
    </lineage>
</organism>
<keyword evidence="2" id="KW-1185">Reference proteome</keyword>
<accession>A0ABU2BAU8</accession>
<evidence type="ECO:0000313" key="1">
    <source>
        <dbReference type="EMBL" id="MDR7355109.1"/>
    </source>
</evidence>
<sequence>MAVALSSPTSVDDVLNDGFLSCLRRDEGLSRFCGENIHIGFVRNDAGYSVTLSGNKRSVEVTGTIIGTLSATRDCLEWLEPYPQFEFLDTASPDSALQAAQTIFGPGNLYLVPHDDGSADIVIVSFEQQPHLLLDLKETLIRGIARLPKELSLERALLGFAALENLPVSVSDATIAFDRNIVVDLQQRRIVSPLDIHQVVADSFYLSVEHQLFFDGVHGNARVSFDATTSTATVTTNQGSFQSHGIIVAYISHGRWSFAYGSNPKLQRLYQFAHEFAIPELLESTTVDNAQTLGLDHAAKRILRHWTHVFINVSPDTNALLLLDAPQLRLPAPSPHAQQAVWAVALPASVDAERARTAYSELRGI</sequence>
<evidence type="ECO:0000313" key="2">
    <source>
        <dbReference type="Proteomes" id="UP001183619"/>
    </source>
</evidence>
<gene>
    <name evidence="1" type="ORF">J2S37_001647</name>
</gene>
<proteinExistence type="predicted"/>
<protein>
    <submittedName>
        <fullName evidence="1">Uncharacterized protein</fullName>
    </submittedName>
</protein>
<dbReference type="InterPro" id="IPR049249">
    <property type="entry name" value="DUF6882"/>
</dbReference>
<comment type="caution">
    <text evidence="1">The sequence shown here is derived from an EMBL/GenBank/DDBJ whole genome shotgun (WGS) entry which is preliminary data.</text>
</comment>
<name>A0ABU2BAU8_9CORY</name>
<reference evidence="1 2" key="1">
    <citation type="submission" date="2023-07" db="EMBL/GenBank/DDBJ databases">
        <title>Sequencing the genomes of 1000 actinobacteria strains.</title>
        <authorList>
            <person name="Klenk H.-P."/>
        </authorList>
    </citation>
    <scope>NUCLEOTIDE SEQUENCE [LARGE SCALE GENOMIC DNA]</scope>
    <source>
        <strain evidence="1 2">DSM 44508</strain>
    </source>
</reference>
<dbReference type="RefSeq" id="WP_277105198.1">
    <property type="nucleotide sequence ID" value="NZ_BAAAJS010000068.1"/>
</dbReference>